<dbReference type="Gene3D" id="3.40.50.10840">
    <property type="entry name" value="Putative sugar-binding, N-terminal domain"/>
    <property type="match status" value="1"/>
</dbReference>
<dbReference type="GO" id="GO:0005524">
    <property type="term" value="F:ATP binding"/>
    <property type="evidence" value="ECO:0007669"/>
    <property type="project" value="UniProtKB-KW"/>
</dbReference>
<feature type="domain" description="Four-carbon acid sugar kinase nucleotide binding" evidence="14">
    <location>
        <begin position="254"/>
        <end position="405"/>
    </location>
</feature>
<evidence type="ECO:0000256" key="9">
    <source>
        <dbReference type="ARBA" id="ARBA00037335"/>
    </source>
</evidence>
<organism evidence="15 16">
    <name type="scientific">Novosphingobium flavum</name>
    <dbReference type="NCBI Taxonomy" id="1778672"/>
    <lineage>
        <taxon>Bacteria</taxon>
        <taxon>Pseudomonadati</taxon>
        <taxon>Pseudomonadota</taxon>
        <taxon>Alphaproteobacteria</taxon>
        <taxon>Sphingomonadales</taxon>
        <taxon>Sphingomonadaceae</taxon>
        <taxon>Novosphingobium</taxon>
    </lineage>
</organism>
<dbReference type="InterPro" id="IPR042213">
    <property type="entry name" value="NBD_C_sf"/>
</dbReference>
<keyword evidence="5" id="KW-0067">ATP-binding</keyword>
<dbReference type="Pfam" id="PF07005">
    <property type="entry name" value="SBD_N"/>
    <property type="match status" value="1"/>
</dbReference>
<dbReference type="SUPFAM" id="SSF142764">
    <property type="entry name" value="YgbK-like"/>
    <property type="match status" value="1"/>
</dbReference>
<evidence type="ECO:0000256" key="2">
    <source>
        <dbReference type="ARBA" id="ARBA00022679"/>
    </source>
</evidence>
<dbReference type="Pfam" id="PF17042">
    <property type="entry name" value="NBD_C"/>
    <property type="match status" value="1"/>
</dbReference>
<evidence type="ECO:0000256" key="4">
    <source>
        <dbReference type="ARBA" id="ARBA00022777"/>
    </source>
</evidence>
<comment type="function">
    <text evidence="9">Catalyzes the ATP-dependent phosphorylation of 3-oxo-tetronate to 3-oxo-tetronate 4-phosphate.</text>
</comment>
<evidence type="ECO:0000259" key="14">
    <source>
        <dbReference type="Pfam" id="PF17042"/>
    </source>
</evidence>
<name>A0A7X1FP56_9SPHN</name>
<dbReference type="InterPro" id="IPR037051">
    <property type="entry name" value="4-carb_acid_sugar_kinase_N_sf"/>
</dbReference>
<dbReference type="Gene3D" id="3.40.980.20">
    <property type="entry name" value="Four-carbon acid sugar kinase, nucleotide binding domain"/>
    <property type="match status" value="1"/>
</dbReference>
<evidence type="ECO:0000256" key="5">
    <source>
        <dbReference type="ARBA" id="ARBA00022840"/>
    </source>
</evidence>
<evidence type="ECO:0000313" key="15">
    <source>
        <dbReference type="EMBL" id="MBC2664298.1"/>
    </source>
</evidence>
<dbReference type="AlphaFoldDB" id="A0A7X1FP56"/>
<evidence type="ECO:0000256" key="7">
    <source>
        <dbReference type="ARBA" id="ARBA00035898"/>
    </source>
</evidence>
<dbReference type="InterPro" id="IPR010737">
    <property type="entry name" value="4-carb_acid_sugar_kinase_N"/>
</dbReference>
<accession>A0A7X1FP56</accession>
<keyword evidence="4 15" id="KW-0418">Kinase</keyword>
<comment type="catalytic activity">
    <reaction evidence="7">
        <text>3-dehydro-L-erythronate + ATP = 3-dehydro-4-O-phospho-L-erythronate + ADP + H(+)</text>
        <dbReference type="Rhea" id="RHEA:52552"/>
        <dbReference type="ChEBI" id="CHEBI:15378"/>
        <dbReference type="ChEBI" id="CHEBI:30616"/>
        <dbReference type="ChEBI" id="CHEBI:136592"/>
        <dbReference type="ChEBI" id="CHEBI:136670"/>
        <dbReference type="ChEBI" id="CHEBI:456216"/>
        <dbReference type="EC" id="2.7.1.217"/>
    </reaction>
</comment>
<reference evidence="15 16" key="1">
    <citation type="submission" date="2020-08" db="EMBL/GenBank/DDBJ databases">
        <title>The genome sequence of type strain Novosphingobium flavum NBRC 111647.</title>
        <authorList>
            <person name="Liu Y."/>
        </authorList>
    </citation>
    <scope>NUCLEOTIDE SEQUENCE [LARGE SCALE GENOMIC DNA]</scope>
    <source>
        <strain evidence="15 16">NBRC 111647</strain>
    </source>
</reference>
<evidence type="ECO:0000256" key="8">
    <source>
        <dbReference type="ARBA" id="ARBA00036346"/>
    </source>
</evidence>
<evidence type="ECO:0000256" key="12">
    <source>
        <dbReference type="ARBA" id="ARBA00041377"/>
    </source>
</evidence>
<dbReference type="EC" id="2.7.1.217" evidence="10"/>
<keyword evidence="3" id="KW-0547">Nucleotide-binding</keyword>
<evidence type="ECO:0000256" key="6">
    <source>
        <dbReference type="ARBA" id="ARBA00023277"/>
    </source>
</evidence>
<dbReference type="InterPro" id="IPR050007">
    <property type="entry name" value="OtnK"/>
</dbReference>
<evidence type="ECO:0000259" key="13">
    <source>
        <dbReference type="Pfam" id="PF07005"/>
    </source>
</evidence>
<dbReference type="NCBIfam" id="NF043035">
    <property type="entry name" value="OxoTetrKin"/>
    <property type="match status" value="1"/>
</dbReference>
<comment type="catalytic activity">
    <reaction evidence="8">
        <text>3-dehydro-D-erythronate + ATP = 3-dehydro-4-O-phospho-D-erythronate + ADP + H(+)</text>
        <dbReference type="Rhea" id="RHEA:52556"/>
        <dbReference type="ChEBI" id="CHEBI:15378"/>
        <dbReference type="ChEBI" id="CHEBI:30616"/>
        <dbReference type="ChEBI" id="CHEBI:57958"/>
        <dbReference type="ChEBI" id="CHEBI:136593"/>
        <dbReference type="ChEBI" id="CHEBI:456216"/>
        <dbReference type="EC" id="2.7.1.217"/>
    </reaction>
</comment>
<comment type="caution">
    <text evidence="15">The sequence shown here is derived from an EMBL/GenBank/DDBJ whole genome shotgun (WGS) entry which is preliminary data.</text>
</comment>
<feature type="domain" description="Four-carbon acid sugar kinase N-terminal" evidence="13">
    <location>
        <begin position="4"/>
        <end position="227"/>
    </location>
</feature>
<keyword evidence="16" id="KW-1185">Reference proteome</keyword>
<dbReference type="EMBL" id="JACLAW010000002">
    <property type="protein sequence ID" value="MBC2664298.1"/>
    <property type="molecule type" value="Genomic_DNA"/>
</dbReference>
<dbReference type="RefSeq" id="WP_185662566.1">
    <property type="nucleotide sequence ID" value="NZ_JACLAW010000002.1"/>
</dbReference>
<protein>
    <recommendedName>
        <fullName evidence="11">3-oxo-tetronate kinase</fullName>
        <ecNumber evidence="10">2.7.1.217</ecNumber>
    </recommendedName>
    <alternativeName>
        <fullName evidence="12">3-dehydrotetronate 4-kinase</fullName>
    </alternativeName>
</protein>
<gene>
    <name evidence="15" type="ORF">H7F51_02065</name>
</gene>
<proteinExistence type="inferred from homology"/>
<dbReference type="GO" id="GO:0016301">
    <property type="term" value="F:kinase activity"/>
    <property type="evidence" value="ECO:0007669"/>
    <property type="project" value="UniProtKB-KW"/>
</dbReference>
<keyword evidence="6" id="KW-0119">Carbohydrate metabolism</keyword>
<evidence type="ECO:0000256" key="1">
    <source>
        <dbReference type="ARBA" id="ARBA00005715"/>
    </source>
</evidence>
<evidence type="ECO:0000313" key="16">
    <source>
        <dbReference type="Proteomes" id="UP000566813"/>
    </source>
</evidence>
<sequence>MFGGIADDLTGAIELAGMLAAGGCHAAVGMGPSAIPEEVVELDALVLAIKSRVVPAPVAAQRFAEAAASLRQVGARQLFFKYCATFDSTPAGNIGPCADILRTQTGAAALLFCPAFPNVDRTVYRGHLFVADQLVSNSPKRHDPLTPMTEPDLVKVLGAQTREKVGLLPLPIIRAGEQQVRRALAEGARAGTPYLIADTAEEADLVVLAEATWDSCAMTGGSSVAAHYPALWRRNGLIGSRAAPALPRRRGRGAVLAGSLAERTAVQIAEFSHHHPTLHLDILNSAHTPEMAARWALENSGPICIATTTSHERAREIQQALGAGEAARQAERLLGEIAVRLVASGFDRLLVAGGETSGAVVDALAIRHLAVAPFTAPGVGLCHAELPRPITLCLKSGKLGDTAMFARVLAEMEGME</sequence>
<evidence type="ECO:0000256" key="3">
    <source>
        <dbReference type="ARBA" id="ARBA00022741"/>
    </source>
</evidence>
<evidence type="ECO:0000256" key="11">
    <source>
        <dbReference type="ARBA" id="ARBA00039461"/>
    </source>
</evidence>
<evidence type="ECO:0000256" key="10">
    <source>
        <dbReference type="ARBA" id="ARBA00039095"/>
    </source>
</evidence>
<keyword evidence="2" id="KW-0808">Transferase</keyword>
<dbReference type="InterPro" id="IPR031475">
    <property type="entry name" value="NBD_C"/>
</dbReference>
<dbReference type="Proteomes" id="UP000566813">
    <property type="component" value="Unassembled WGS sequence"/>
</dbReference>
<comment type="similarity">
    <text evidence="1">Belongs to the four-carbon acid sugar kinase family.</text>
</comment>